<protein>
    <submittedName>
        <fullName evidence="2">Uncharacterized protein</fullName>
    </submittedName>
</protein>
<keyword evidence="3" id="KW-1185">Reference proteome</keyword>
<feature type="transmembrane region" description="Helical" evidence="1">
    <location>
        <begin position="27"/>
        <end position="50"/>
    </location>
</feature>
<organism evidence="2 3">
    <name type="scientific">Lentilactobacillus kisonensis DSM 19906 = JCM 15041</name>
    <dbReference type="NCBI Taxonomy" id="1423766"/>
    <lineage>
        <taxon>Bacteria</taxon>
        <taxon>Bacillati</taxon>
        <taxon>Bacillota</taxon>
        <taxon>Bacilli</taxon>
        <taxon>Lactobacillales</taxon>
        <taxon>Lactobacillaceae</taxon>
        <taxon>Lentilactobacillus</taxon>
    </lineage>
</organism>
<name>A0A0R1NP87_9LACO</name>
<dbReference type="PATRIC" id="fig|1423766.4.peg.328"/>
<dbReference type="AlphaFoldDB" id="A0A0R1NP87"/>
<sequence>MIKVGLIISLLVVAFFCDYYKSDFHQTPIFWILTIIEVGCTTFSGGYVGWQITARFQTKKKGQGKNES</sequence>
<proteinExistence type="predicted"/>
<keyword evidence="1" id="KW-1133">Transmembrane helix</keyword>
<keyword evidence="1" id="KW-0472">Membrane</keyword>
<evidence type="ECO:0000313" key="2">
    <source>
        <dbReference type="EMBL" id="KRL22033.1"/>
    </source>
</evidence>
<reference evidence="2 3" key="1">
    <citation type="journal article" date="2015" name="Genome Announc.">
        <title>Expanding the biotechnology potential of lactobacilli through comparative genomics of 213 strains and associated genera.</title>
        <authorList>
            <person name="Sun Z."/>
            <person name="Harris H.M."/>
            <person name="McCann A."/>
            <person name="Guo C."/>
            <person name="Argimon S."/>
            <person name="Zhang W."/>
            <person name="Yang X."/>
            <person name="Jeffery I.B."/>
            <person name="Cooney J.C."/>
            <person name="Kagawa T.F."/>
            <person name="Liu W."/>
            <person name="Song Y."/>
            <person name="Salvetti E."/>
            <person name="Wrobel A."/>
            <person name="Rasinkangas P."/>
            <person name="Parkhill J."/>
            <person name="Rea M.C."/>
            <person name="O'Sullivan O."/>
            <person name="Ritari J."/>
            <person name="Douillard F.P."/>
            <person name="Paul Ross R."/>
            <person name="Yang R."/>
            <person name="Briner A.E."/>
            <person name="Felis G.E."/>
            <person name="de Vos W.M."/>
            <person name="Barrangou R."/>
            <person name="Klaenhammer T.R."/>
            <person name="Caufield P.W."/>
            <person name="Cui Y."/>
            <person name="Zhang H."/>
            <person name="O'Toole P.W."/>
        </authorList>
    </citation>
    <scope>NUCLEOTIDE SEQUENCE [LARGE SCALE GENOMIC DNA]</scope>
    <source>
        <strain evidence="2 3">DSM 19906</strain>
    </source>
</reference>
<evidence type="ECO:0000256" key="1">
    <source>
        <dbReference type="SAM" id="Phobius"/>
    </source>
</evidence>
<gene>
    <name evidence="2" type="ORF">FC98_GL000329</name>
</gene>
<keyword evidence="1" id="KW-0812">Transmembrane</keyword>
<accession>A0A0R1NP87</accession>
<comment type="caution">
    <text evidence="2">The sequence shown here is derived from an EMBL/GenBank/DDBJ whole genome shotgun (WGS) entry which is preliminary data.</text>
</comment>
<dbReference type="Proteomes" id="UP000051439">
    <property type="component" value="Unassembled WGS sequence"/>
</dbReference>
<dbReference type="EMBL" id="AZEB01000010">
    <property type="protein sequence ID" value="KRL22033.1"/>
    <property type="molecule type" value="Genomic_DNA"/>
</dbReference>
<evidence type="ECO:0000313" key="3">
    <source>
        <dbReference type="Proteomes" id="UP000051439"/>
    </source>
</evidence>